<reference evidence="1" key="1">
    <citation type="journal article" date="2024" name="Syst. Appl. Microbiol.">
        <title>First single-strain enrichments of Electrothrix cable bacteria, description of E. aestuarii sp. nov. and E. rattekaaiensis sp. nov., and proposal of a cable bacteria taxonomy following the rules of the SeqCode.</title>
        <authorList>
            <person name="Plum-Jensen L.E."/>
            <person name="Schramm A."/>
            <person name="Marshall I.P.G."/>
        </authorList>
    </citation>
    <scope>NUCLEOTIDE SEQUENCE</scope>
    <source>
        <strain evidence="1">Rat1</strain>
    </source>
</reference>
<gene>
    <name evidence="1" type="ORF">Q3M24_15265</name>
</gene>
<evidence type="ECO:0000313" key="1">
    <source>
        <dbReference type="EMBL" id="XCN71659.1"/>
    </source>
</evidence>
<protein>
    <recommendedName>
        <fullName evidence="2">Fe-S cluster assembly iron-binding protein IscA</fullName>
    </recommendedName>
</protein>
<dbReference type="Gene3D" id="2.60.300.12">
    <property type="entry name" value="HesB-like domain"/>
    <property type="match status" value="1"/>
</dbReference>
<reference evidence="1" key="2">
    <citation type="submission" date="2024-06" db="EMBL/GenBank/DDBJ databases">
        <authorList>
            <person name="Plum-Jensen L.E."/>
            <person name="Schramm A."/>
            <person name="Marshall I.P.G."/>
        </authorList>
    </citation>
    <scope>NUCLEOTIDE SEQUENCE</scope>
    <source>
        <strain evidence="1">Rat1</strain>
    </source>
</reference>
<dbReference type="SUPFAM" id="SSF89360">
    <property type="entry name" value="HesB-like domain"/>
    <property type="match status" value="1"/>
</dbReference>
<sequence>MLSVTEQALEALREQIPNRNVNTAIRIYVQGGCCSGPHLKICVDQAKEDDHIVDFMDLRFVINRDLITSCGSMTVDFMQERTKCRCSGGCGGFCLSGEKKFLFSERCDGTGQCMKMCKCDDQYAEEKQQFKHTTI</sequence>
<proteinExistence type="predicted"/>
<dbReference type="KEGG" id="eaj:Q3M24_15265"/>
<dbReference type="AlphaFoldDB" id="A0AAU8LS19"/>
<organism evidence="1">
    <name type="scientific">Candidatus Electrothrix aestuarii</name>
    <dbReference type="NCBI Taxonomy" id="3062594"/>
    <lineage>
        <taxon>Bacteria</taxon>
        <taxon>Pseudomonadati</taxon>
        <taxon>Thermodesulfobacteriota</taxon>
        <taxon>Desulfobulbia</taxon>
        <taxon>Desulfobulbales</taxon>
        <taxon>Desulfobulbaceae</taxon>
        <taxon>Candidatus Electrothrix</taxon>
    </lineage>
</organism>
<dbReference type="InterPro" id="IPR035903">
    <property type="entry name" value="HesB-like_dom_sf"/>
</dbReference>
<accession>A0AAU8LS19</accession>
<evidence type="ECO:0008006" key="2">
    <source>
        <dbReference type="Google" id="ProtNLM"/>
    </source>
</evidence>
<name>A0AAU8LS19_9BACT</name>
<dbReference type="EMBL" id="CP159373">
    <property type="protein sequence ID" value="XCN71659.1"/>
    <property type="molecule type" value="Genomic_DNA"/>
</dbReference>